<evidence type="ECO:0000313" key="2">
    <source>
        <dbReference type="EMBL" id="KAE9467204.1"/>
    </source>
</evidence>
<evidence type="ECO:0000256" key="1">
    <source>
        <dbReference type="SAM" id="SignalP"/>
    </source>
</evidence>
<name>A0A6A4MJE0_9ERIC</name>
<evidence type="ECO:0000313" key="3">
    <source>
        <dbReference type="Proteomes" id="UP000428333"/>
    </source>
</evidence>
<comment type="caution">
    <text evidence="2">The sequence shown here is derived from an EMBL/GenBank/DDBJ whole genome shotgun (WGS) entry which is preliminary data.</text>
</comment>
<keyword evidence="1" id="KW-0732">Signal</keyword>
<proteinExistence type="predicted"/>
<feature type="signal peptide" evidence="1">
    <location>
        <begin position="1"/>
        <end position="20"/>
    </location>
</feature>
<feature type="chain" id="PRO_5025512534" evidence="1">
    <location>
        <begin position="21"/>
        <end position="117"/>
    </location>
</feature>
<keyword evidence="3" id="KW-1185">Reference proteome</keyword>
<dbReference type="EMBL" id="QEFC01000043">
    <property type="protein sequence ID" value="KAE9467204.1"/>
    <property type="molecule type" value="Genomic_DNA"/>
</dbReference>
<dbReference type="Proteomes" id="UP000428333">
    <property type="component" value="Linkage Group LG01"/>
</dbReference>
<accession>A0A6A4MJE0</accession>
<protein>
    <submittedName>
        <fullName evidence="2">Uncharacterized protein</fullName>
    </submittedName>
</protein>
<organism evidence="2 3">
    <name type="scientific">Rhododendron williamsianum</name>
    <dbReference type="NCBI Taxonomy" id="262921"/>
    <lineage>
        <taxon>Eukaryota</taxon>
        <taxon>Viridiplantae</taxon>
        <taxon>Streptophyta</taxon>
        <taxon>Embryophyta</taxon>
        <taxon>Tracheophyta</taxon>
        <taxon>Spermatophyta</taxon>
        <taxon>Magnoliopsida</taxon>
        <taxon>eudicotyledons</taxon>
        <taxon>Gunneridae</taxon>
        <taxon>Pentapetalae</taxon>
        <taxon>asterids</taxon>
        <taxon>Ericales</taxon>
        <taxon>Ericaceae</taxon>
        <taxon>Ericoideae</taxon>
        <taxon>Rhodoreae</taxon>
        <taxon>Rhododendron</taxon>
    </lineage>
</organism>
<feature type="non-terminal residue" evidence="2">
    <location>
        <position position="1"/>
    </location>
</feature>
<dbReference type="AlphaFoldDB" id="A0A6A4MJE0"/>
<gene>
    <name evidence="2" type="ORF">C3L33_00845</name>
</gene>
<dbReference type="OrthoDB" id="10527396at2759"/>
<sequence length="117" mass="13654">MAKLASFLLLALIATSMVATTQLYGKGSLRSNRKTQFNLITLFTCRMRIAMLKAMWPNTVQETMLVLLQQMLHKVLVCSRWLLREQGFMPLLQQLEDQERRPQMPLEYQIITSFIPH</sequence>
<reference evidence="2 3" key="1">
    <citation type="journal article" date="2019" name="Genome Biol. Evol.">
        <title>The Rhododendron genome and chromosomal organization provide insight into shared whole-genome duplications across the heath family (Ericaceae).</title>
        <authorList>
            <person name="Soza V.L."/>
            <person name="Lindsley D."/>
            <person name="Waalkes A."/>
            <person name="Ramage E."/>
            <person name="Patwardhan R.P."/>
            <person name="Burton J.N."/>
            <person name="Adey A."/>
            <person name="Kumar A."/>
            <person name="Qiu R."/>
            <person name="Shendure J."/>
            <person name="Hall B."/>
        </authorList>
    </citation>
    <scope>NUCLEOTIDE SEQUENCE [LARGE SCALE GENOMIC DNA]</scope>
    <source>
        <strain evidence="2">RSF 1966-606</strain>
    </source>
</reference>